<sequence>MTLSPLDDYPVHQAPEVMRHVTTSDRNFYDRYYFNVHGRSGELMMIIGVGQYPNLGVADAFALLRRGPAHRVVRASRELGADRMDTSVGPFRVEVVEGLRRLRVVLEENPHGLAFDLSWEGAVPAHLEPPHYLRRQERVLFDSRRLAQTGRWTGWIEADGERIEISPGRWWGSRDRSWGVRPVGEPEPPGIQARDAGTFYWLYAPMQFEDHSIFCILQEDEKGRRLLEEAVRVWPDPSREPEYLGRPEYHPAYVGGTREVASATIEFRPPGGRAFAVEATPLLPVHMMVGTGYGLEPGWKHGMYHGPEPKVEGVAYDLRRPDDAARMWGMVDAVARYEYLDGAGATGDGPPVPGTGHGLFEYWALGPHPSFAD</sequence>
<gene>
    <name evidence="1" type="ORF">IW256_000915</name>
</gene>
<organism evidence="1 2">
    <name type="scientific">Actinomadura viridis</name>
    <dbReference type="NCBI Taxonomy" id="58110"/>
    <lineage>
        <taxon>Bacteria</taxon>
        <taxon>Bacillati</taxon>
        <taxon>Actinomycetota</taxon>
        <taxon>Actinomycetes</taxon>
        <taxon>Streptosporangiales</taxon>
        <taxon>Thermomonosporaceae</taxon>
        <taxon>Actinomadura</taxon>
    </lineage>
</organism>
<evidence type="ECO:0000313" key="2">
    <source>
        <dbReference type="Proteomes" id="UP000614047"/>
    </source>
</evidence>
<protein>
    <submittedName>
        <fullName evidence="1">Uncharacterized protein</fullName>
    </submittedName>
</protein>
<keyword evidence="2" id="KW-1185">Reference proteome</keyword>
<name>A0A931DED7_9ACTN</name>
<dbReference type="RefSeq" id="WP_197009746.1">
    <property type="nucleotide sequence ID" value="NZ_BAABES010000007.1"/>
</dbReference>
<dbReference type="EMBL" id="JADOUA010000001">
    <property type="protein sequence ID" value="MBG6086802.1"/>
    <property type="molecule type" value="Genomic_DNA"/>
</dbReference>
<comment type="caution">
    <text evidence="1">The sequence shown here is derived from an EMBL/GenBank/DDBJ whole genome shotgun (WGS) entry which is preliminary data.</text>
</comment>
<reference evidence="1" key="1">
    <citation type="submission" date="2020-11" db="EMBL/GenBank/DDBJ databases">
        <title>Sequencing the genomes of 1000 actinobacteria strains.</title>
        <authorList>
            <person name="Klenk H.-P."/>
        </authorList>
    </citation>
    <scope>NUCLEOTIDE SEQUENCE</scope>
    <source>
        <strain evidence="1">DSM 43175</strain>
    </source>
</reference>
<dbReference type="Proteomes" id="UP000614047">
    <property type="component" value="Unassembled WGS sequence"/>
</dbReference>
<proteinExistence type="predicted"/>
<dbReference type="AlphaFoldDB" id="A0A931DED7"/>
<accession>A0A931DED7</accession>
<evidence type="ECO:0000313" key="1">
    <source>
        <dbReference type="EMBL" id="MBG6086802.1"/>
    </source>
</evidence>